<dbReference type="InterPro" id="IPR006026">
    <property type="entry name" value="Peptidase_Metallo"/>
</dbReference>
<name>A0A1Y3EXA0_9BILA</name>
<reference evidence="16 17" key="1">
    <citation type="submission" date="2015-04" db="EMBL/GenBank/DDBJ databases">
        <title>Draft genome of the roundworm Trichinella nativa.</title>
        <authorList>
            <person name="Mitreva M."/>
        </authorList>
    </citation>
    <scope>NUCLEOTIDE SEQUENCE [LARGE SCALE GENOMIC DNA]</scope>
    <source>
        <strain evidence="16 17">ISS45</strain>
    </source>
</reference>
<comment type="caution">
    <text evidence="11">Lacks conserved residue(s) required for the propagation of feature annotation.</text>
</comment>
<keyword evidence="4" id="KW-0732">Signal</keyword>
<dbReference type="Gene3D" id="1.10.10.1940">
    <property type="match status" value="1"/>
</dbReference>
<dbReference type="PROSITE" id="PS51864">
    <property type="entry name" value="ASTACIN"/>
    <property type="match status" value="1"/>
</dbReference>
<evidence type="ECO:0000256" key="5">
    <source>
        <dbReference type="ARBA" id="ARBA00022801"/>
    </source>
</evidence>
<evidence type="ECO:0000256" key="2">
    <source>
        <dbReference type="ARBA" id="ARBA00022670"/>
    </source>
</evidence>
<dbReference type="EC" id="3.4.24.-" evidence="13"/>
<evidence type="ECO:0000256" key="3">
    <source>
        <dbReference type="ARBA" id="ARBA00022723"/>
    </source>
</evidence>
<dbReference type="Proteomes" id="UP000243006">
    <property type="component" value="Unassembled WGS sequence"/>
</dbReference>
<dbReference type="SMART" id="SM00254">
    <property type="entry name" value="ShKT"/>
    <property type="match status" value="2"/>
</dbReference>
<feature type="binding site" evidence="12">
    <location>
        <position position="272"/>
    </location>
    <ligand>
        <name>Zn(2+)</name>
        <dbReference type="ChEBI" id="CHEBI:29105"/>
        <note>catalytic</note>
    </ligand>
</feature>
<sequence length="481" mass="55385">MESACRQQHLICNLSGWHNPAERPVLRKYVPTTVLSSSLATLFTGLSSVDWLNCICFDIDTSSDAGFQQAFSHRIEHDFNAHKSSFSSCTAEYEHKTRKCFKQTTDKRWPACNANAKYVCLKSENSIFKTRIIILSVFLYLALFEGDITGFRAEEFSSKHLQDSSSDPFSFPHNTAVNLETFPEKLWENARVPYALDDKLTGAERMAIAQAFLEYNQKTCVRFVPKLKTDQDYVLIKKNKRLGCSSFVGRAGGNQTLSLEVEKCFSKGIIAHELMHVLGFFHEHSRTDRDNFVRIIESNVLPGMLKNFEKYSNSILDTLKMPYDYGSVMHYHKLAFSKNGRATIVPYRRKTNIGQRFQLSEIDAAKINKLYNCHNRFKGKITKIDTGPQTNKQLCSDSHDHCKLWTDLGHCKWSKKYMKDHCKLSCGLCKSDEMFRNMKNSRCRDRNLFCPYWARIGECKNEKKFMNAYCQKSCNFCTSSS</sequence>
<protein>
    <recommendedName>
        <fullName evidence="13">Metalloendopeptidase</fullName>
        <ecNumber evidence="13">3.4.24.-</ecNumber>
    </recommendedName>
</protein>
<dbReference type="GO" id="GO:0008270">
    <property type="term" value="F:zinc ion binding"/>
    <property type="evidence" value="ECO:0007669"/>
    <property type="project" value="UniProtKB-UniRule"/>
</dbReference>
<dbReference type="SUPFAM" id="SSF55486">
    <property type="entry name" value="Metalloproteases ('zincins'), catalytic domain"/>
    <property type="match status" value="1"/>
</dbReference>
<dbReference type="EMBL" id="LVZM01001014">
    <property type="protein sequence ID" value="OUC49410.1"/>
    <property type="molecule type" value="Genomic_DNA"/>
</dbReference>
<keyword evidence="7 12" id="KW-0482">Metalloprotease</keyword>
<evidence type="ECO:0000313" key="16">
    <source>
        <dbReference type="EMBL" id="OUC49410.1"/>
    </source>
</evidence>
<evidence type="ECO:0000256" key="9">
    <source>
        <dbReference type="ARBA" id="ARBA00023157"/>
    </source>
</evidence>
<evidence type="ECO:0000256" key="1">
    <source>
        <dbReference type="ARBA" id="ARBA00002657"/>
    </source>
</evidence>
<keyword evidence="8" id="KW-0865">Zymogen</keyword>
<dbReference type="InterPro" id="IPR001506">
    <property type="entry name" value="Peptidase_M12A"/>
</dbReference>
<dbReference type="Gene3D" id="3.40.390.10">
    <property type="entry name" value="Collagenase (Catalytic Domain)"/>
    <property type="match status" value="1"/>
</dbReference>
<dbReference type="CDD" id="cd04280">
    <property type="entry name" value="ZnMc_astacin_like"/>
    <property type="match status" value="1"/>
</dbReference>
<dbReference type="PANTHER" id="PTHR10127">
    <property type="entry name" value="DISCOIDIN, CUB, EGF, LAMININ , AND ZINC METALLOPROTEASE DOMAIN CONTAINING"/>
    <property type="match status" value="1"/>
</dbReference>
<keyword evidence="3 12" id="KW-0479">Metal-binding</keyword>
<feature type="domain" description="Peptidase M12A" evidence="15">
    <location>
        <begin position="174"/>
        <end position="374"/>
    </location>
</feature>
<dbReference type="FunFam" id="3.40.390.10:FF:000015">
    <property type="entry name" value="Meprin A subunit"/>
    <property type="match status" value="1"/>
</dbReference>
<evidence type="ECO:0000256" key="7">
    <source>
        <dbReference type="ARBA" id="ARBA00023049"/>
    </source>
</evidence>
<feature type="active site" evidence="12">
    <location>
        <position position="273"/>
    </location>
</feature>
<comment type="cofactor">
    <cofactor evidence="12 13">
        <name>Zn(2+)</name>
        <dbReference type="ChEBI" id="CHEBI:29105"/>
    </cofactor>
    <text evidence="12 13">Binds 1 zinc ion per subunit.</text>
</comment>
<comment type="function">
    <text evidence="1">Metalloprotease.</text>
</comment>
<evidence type="ECO:0000256" key="13">
    <source>
        <dbReference type="RuleBase" id="RU361183"/>
    </source>
</evidence>
<evidence type="ECO:0000313" key="17">
    <source>
        <dbReference type="Proteomes" id="UP000243006"/>
    </source>
</evidence>
<dbReference type="PROSITE" id="PS51670">
    <property type="entry name" value="SHKT"/>
    <property type="match status" value="2"/>
</dbReference>
<feature type="binding site" evidence="12">
    <location>
        <position position="276"/>
    </location>
    <ligand>
        <name>Zn(2+)</name>
        <dbReference type="ChEBI" id="CHEBI:29105"/>
        <note>catalytic</note>
    </ligand>
</feature>
<dbReference type="PRINTS" id="PR00480">
    <property type="entry name" value="ASTACIN"/>
</dbReference>
<accession>A0A1Y3EXA0</accession>
<dbReference type="Pfam" id="PF01549">
    <property type="entry name" value="ShK"/>
    <property type="match status" value="2"/>
</dbReference>
<dbReference type="InterPro" id="IPR003582">
    <property type="entry name" value="ShKT_dom"/>
</dbReference>
<proteinExistence type="predicted"/>
<keyword evidence="5 12" id="KW-0378">Hydrolase</keyword>
<evidence type="ECO:0000259" key="14">
    <source>
        <dbReference type="PROSITE" id="PS51670"/>
    </source>
</evidence>
<evidence type="ECO:0000256" key="12">
    <source>
        <dbReference type="PROSITE-ProRule" id="PRU01211"/>
    </source>
</evidence>
<keyword evidence="9 11" id="KW-1015">Disulfide bond</keyword>
<evidence type="ECO:0000256" key="11">
    <source>
        <dbReference type="PROSITE-ProRule" id="PRU01005"/>
    </source>
</evidence>
<evidence type="ECO:0000256" key="6">
    <source>
        <dbReference type="ARBA" id="ARBA00022833"/>
    </source>
</evidence>
<feature type="binding site" evidence="12">
    <location>
        <position position="282"/>
    </location>
    <ligand>
        <name>Zn(2+)</name>
        <dbReference type="ChEBI" id="CHEBI:29105"/>
        <note>catalytic</note>
    </ligand>
</feature>
<dbReference type="InterPro" id="IPR034035">
    <property type="entry name" value="Astacin-like_dom"/>
</dbReference>
<dbReference type="PANTHER" id="PTHR10127:SF780">
    <property type="entry name" value="METALLOENDOPEPTIDASE"/>
    <property type="match status" value="1"/>
</dbReference>
<dbReference type="GO" id="GO:0006508">
    <property type="term" value="P:proteolysis"/>
    <property type="evidence" value="ECO:0007669"/>
    <property type="project" value="UniProtKB-KW"/>
</dbReference>
<keyword evidence="2 12" id="KW-0645">Protease</keyword>
<comment type="caution">
    <text evidence="16">The sequence shown here is derived from an EMBL/GenBank/DDBJ whole genome shotgun (WGS) entry which is preliminary data.</text>
</comment>
<dbReference type="SMART" id="SM00235">
    <property type="entry name" value="ZnMc"/>
    <property type="match status" value="1"/>
</dbReference>
<feature type="domain" description="ShKT" evidence="14">
    <location>
        <begin position="443"/>
        <end position="477"/>
    </location>
</feature>
<evidence type="ECO:0000256" key="4">
    <source>
        <dbReference type="ARBA" id="ARBA00022729"/>
    </source>
</evidence>
<keyword evidence="10" id="KW-0325">Glycoprotein</keyword>
<gene>
    <name evidence="16" type="ORF">D917_05415</name>
</gene>
<evidence type="ECO:0000256" key="10">
    <source>
        <dbReference type="ARBA" id="ARBA00023180"/>
    </source>
</evidence>
<evidence type="ECO:0000256" key="8">
    <source>
        <dbReference type="ARBA" id="ARBA00023145"/>
    </source>
</evidence>
<dbReference type="InterPro" id="IPR024079">
    <property type="entry name" value="MetalloPept_cat_dom_sf"/>
</dbReference>
<dbReference type="AlphaFoldDB" id="A0A1Y3EXA0"/>
<keyword evidence="6 12" id="KW-0862">Zinc</keyword>
<dbReference type="Pfam" id="PF01400">
    <property type="entry name" value="Astacin"/>
    <property type="match status" value="1"/>
</dbReference>
<dbReference type="GO" id="GO:0004222">
    <property type="term" value="F:metalloendopeptidase activity"/>
    <property type="evidence" value="ECO:0007669"/>
    <property type="project" value="UniProtKB-UniRule"/>
</dbReference>
<organism evidence="16 17">
    <name type="scientific">Trichinella nativa</name>
    <dbReference type="NCBI Taxonomy" id="6335"/>
    <lineage>
        <taxon>Eukaryota</taxon>
        <taxon>Metazoa</taxon>
        <taxon>Ecdysozoa</taxon>
        <taxon>Nematoda</taxon>
        <taxon>Enoplea</taxon>
        <taxon>Dorylaimia</taxon>
        <taxon>Trichinellida</taxon>
        <taxon>Trichinellidae</taxon>
        <taxon>Trichinella</taxon>
    </lineage>
</organism>
<feature type="disulfide bond" evidence="11">
    <location>
        <begin position="395"/>
        <end position="429"/>
    </location>
</feature>
<feature type="domain" description="ShKT" evidence="14">
    <location>
        <begin position="395"/>
        <end position="429"/>
    </location>
</feature>
<evidence type="ECO:0000259" key="15">
    <source>
        <dbReference type="PROSITE" id="PS51864"/>
    </source>
</evidence>
<feature type="disulfide bond" evidence="11">
    <location>
        <begin position="443"/>
        <end position="477"/>
    </location>
</feature>